<dbReference type="AlphaFoldDB" id="E6QRD9"/>
<sequence>MTSLPRTVIYLKQDVTEPPFFKGGSVT</sequence>
<organism evidence="1">
    <name type="scientific">mine drainage metagenome</name>
    <dbReference type="NCBI Taxonomy" id="410659"/>
    <lineage>
        <taxon>unclassified sequences</taxon>
        <taxon>metagenomes</taxon>
        <taxon>ecological metagenomes</taxon>
    </lineage>
</organism>
<dbReference type="EMBL" id="CABR01000053">
    <property type="protein sequence ID" value="CBI09811.1"/>
    <property type="molecule type" value="Genomic_DNA"/>
</dbReference>
<evidence type="ECO:0000313" key="1">
    <source>
        <dbReference type="EMBL" id="CBI09811.1"/>
    </source>
</evidence>
<name>E6QRD9_9ZZZZ</name>
<proteinExistence type="predicted"/>
<comment type="caution">
    <text evidence="1">The sequence shown here is derived from an EMBL/GenBank/DDBJ whole genome shotgun (WGS) entry which is preliminary data.</text>
</comment>
<reference evidence="1" key="1">
    <citation type="submission" date="2009-10" db="EMBL/GenBank/DDBJ databases">
        <title>Diversity of trophic interactions inside an arsenic-rich microbial ecosystem.</title>
        <authorList>
            <person name="Bertin P.N."/>
            <person name="Heinrich-Salmeron A."/>
            <person name="Pelletier E."/>
            <person name="Goulhen-Chollet F."/>
            <person name="Arsene-Ploetze F."/>
            <person name="Gallien S."/>
            <person name="Calteau A."/>
            <person name="Vallenet D."/>
            <person name="Casiot C."/>
            <person name="Chane-Woon-Ming B."/>
            <person name="Giloteaux L."/>
            <person name="Barakat M."/>
            <person name="Bonnefoy V."/>
            <person name="Bruneel O."/>
            <person name="Chandler M."/>
            <person name="Cleiss J."/>
            <person name="Duran R."/>
            <person name="Elbaz-Poulichet F."/>
            <person name="Fonknechten N."/>
            <person name="Lauga B."/>
            <person name="Mornico D."/>
            <person name="Ortet P."/>
            <person name="Schaeffer C."/>
            <person name="Siguier P."/>
            <person name="Alexander Thil Smith A."/>
            <person name="Van Dorsselaer A."/>
            <person name="Weissenbach J."/>
            <person name="Medigue C."/>
            <person name="Le Paslier D."/>
        </authorList>
    </citation>
    <scope>NUCLEOTIDE SEQUENCE</scope>
</reference>
<protein>
    <submittedName>
        <fullName evidence="1">Uncharacterized protein</fullName>
    </submittedName>
</protein>
<accession>E6QRD9</accession>
<gene>
    <name evidence="1" type="ORF">CARN7_0556</name>
</gene>